<evidence type="ECO:0000313" key="3">
    <source>
        <dbReference type="Proteomes" id="UP001143480"/>
    </source>
</evidence>
<feature type="transmembrane region" description="Helical" evidence="1">
    <location>
        <begin position="136"/>
        <end position="156"/>
    </location>
</feature>
<reference evidence="2" key="1">
    <citation type="journal article" date="2014" name="Int. J. Syst. Evol. Microbiol.">
        <title>Complete genome sequence of Corynebacterium casei LMG S-19264T (=DSM 44701T), isolated from a smear-ripened cheese.</title>
        <authorList>
            <consortium name="US DOE Joint Genome Institute (JGI-PGF)"/>
            <person name="Walter F."/>
            <person name="Albersmeier A."/>
            <person name="Kalinowski J."/>
            <person name="Ruckert C."/>
        </authorList>
    </citation>
    <scope>NUCLEOTIDE SEQUENCE</scope>
    <source>
        <strain evidence="2">VKM Ac-1321</strain>
    </source>
</reference>
<keyword evidence="1" id="KW-0472">Membrane</keyword>
<keyword evidence="1" id="KW-1133">Transmembrane helix</keyword>
<keyword evidence="1" id="KW-0812">Transmembrane</keyword>
<accession>A0A9W6KRH5</accession>
<name>A0A9W6KRH5_9ACTN</name>
<evidence type="ECO:0000313" key="2">
    <source>
        <dbReference type="EMBL" id="GLL05075.1"/>
    </source>
</evidence>
<protein>
    <submittedName>
        <fullName evidence="2">Uncharacterized protein</fullName>
    </submittedName>
</protein>
<feature type="transmembrane region" description="Helical" evidence="1">
    <location>
        <begin position="102"/>
        <end position="124"/>
    </location>
</feature>
<dbReference type="Proteomes" id="UP001143480">
    <property type="component" value="Unassembled WGS sequence"/>
</dbReference>
<comment type="caution">
    <text evidence="2">The sequence shown here is derived from an EMBL/GenBank/DDBJ whole genome shotgun (WGS) entry which is preliminary data.</text>
</comment>
<dbReference type="AlphaFoldDB" id="A0A9W6KRH5"/>
<keyword evidence="3" id="KW-1185">Reference proteome</keyword>
<feature type="transmembrane region" description="Helical" evidence="1">
    <location>
        <begin position="12"/>
        <end position="29"/>
    </location>
</feature>
<sequence>MALFRSRTATGAGILATVLLVVIFGNQIFTEWVDRHSDGSTVWGFFLRMLAWPRWWISPRDGTGDAARDLLASDLRALLVILFVALVLSVAARTVAGGGGAFVVGWAALIFGAALAAFTTAFIVSDPTMLGALNAAAGASGYGLFVGWIVGIAVAAGRKAD</sequence>
<feature type="transmembrane region" description="Helical" evidence="1">
    <location>
        <begin position="77"/>
        <end position="96"/>
    </location>
</feature>
<proteinExistence type="predicted"/>
<reference evidence="2" key="2">
    <citation type="submission" date="2023-01" db="EMBL/GenBank/DDBJ databases">
        <authorList>
            <person name="Sun Q."/>
            <person name="Evtushenko L."/>
        </authorList>
    </citation>
    <scope>NUCLEOTIDE SEQUENCE</scope>
    <source>
        <strain evidence="2">VKM Ac-1321</strain>
    </source>
</reference>
<dbReference type="RefSeq" id="WP_223096898.1">
    <property type="nucleotide sequence ID" value="NZ_BAAAXA010000001.1"/>
</dbReference>
<dbReference type="EMBL" id="BSFP01000052">
    <property type="protein sequence ID" value="GLL05075.1"/>
    <property type="molecule type" value="Genomic_DNA"/>
</dbReference>
<evidence type="ECO:0000256" key="1">
    <source>
        <dbReference type="SAM" id="Phobius"/>
    </source>
</evidence>
<gene>
    <name evidence="2" type="ORF">GCM10017581_068220</name>
</gene>
<organism evidence="2 3">
    <name type="scientific">Dactylosporangium matsuzakiense</name>
    <dbReference type="NCBI Taxonomy" id="53360"/>
    <lineage>
        <taxon>Bacteria</taxon>
        <taxon>Bacillati</taxon>
        <taxon>Actinomycetota</taxon>
        <taxon>Actinomycetes</taxon>
        <taxon>Micromonosporales</taxon>
        <taxon>Micromonosporaceae</taxon>
        <taxon>Dactylosporangium</taxon>
    </lineage>
</organism>